<organism evidence="16 17">
    <name type="scientific">Palaeococcus pacificus DY20341</name>
    <dbReference type="NCBI Taxonomy" id="1343739"/>
    <lineage>
        <taxon>Archaea</taxon>
        <taxon>Methanobacteriati</taxon>
        <taxon>Methanobacteriota</taxon>
        <taxon>Thermococci</taxon>
        <taxon>Thermococcales</taxon>
        <taxon>Thermococcaceae</taxon>
        <taxon>Palaeococcus</taxon>
    </lineage>
</organism>
<dbReference type="InterPro" id="IPR051315">
    <property type="entry name" value="Bact_Chemotaxis_CheA"/>
</dbReference>
<sequence length="739" mass="83667">MELSQYLEEFLADAKERIDNLNNAFLKLEAIITKGEGNGKKKELIDQIFRDAHTLKGTAATMGFDELSEVAHKVENLFDDIREDRIDLNSDIFDVVFEVLDVIGEMIESIERGEEHNFELEELYKKLEWVKNNAHKKESSIQQSSLKAEAKKYRVRVFFDKNNSMRGVRAFLILTDLGEIGEILKTVPERSEIEEGKLEGDLAEYEILTDKPVEDVEALIRRHPEIIDIKIDTLSENEEKEEQKGAKRVEIYLQRDAPLKSARIFLILEDLTKIGEISNLNSLKRKLETEEFDEEKITLFINTHESEEKIKELIMKHPYVEEVKLEESKSKSTPEKVEEQKNASKKTIQKIKMSQVVKINVNHLDKLMDLMSELVINKGRLDQIAEFLDNKELLETLSTTSRLMSELQEEIMQMRLVSLAMIFNKFPRMIRDLAKESGKEIELIMEGQDIEVDRSILDKLSDILVHLLRNAVDHGIELPEEREKMGKPRVGKIKLVAERKKNRIEITVSDDGKGIDPEKIKQKAITKGLLTEASANAMSKEELINLIFMPGFSTAEKVTKVSGRGVGLDVVHDIVKSLNGSLIVQSEVGKGTTFVVRLPISTAIIQALLIQVKDEIYALPISNIIETREITKDDIQTLGGRETIVLRGEIIPIYMLHELIGLPCKNIARFPAIIVDLGSHKIAIGVDGLLNKRDIVIKPLGKVLSRARGFSGATILGDGRVVLIIDVNSLLEGAMYGRV</sequence>
<keyword evidence="6" id="KW-0808">Transferase</keyword>
<keyword evidence="9" id="KW-0067">ATP-binding</keyword>
<dbReference type="PROSITE" id="PS50109">
    <property type="entry name" value="HIS_KIN"/>
    <property type="match status" value="1"/>
</dbReference>
<feature type="coiled-coil region" evidence="12">
    <location>
        <begin position="4"/>
        <end position="31"/>
    </location>
</feature>
<dbReference type="Pfam" id="PF02518">
    <property type="entry name" value="HATPase_c"/>
    <property type="match status" value="1"/>
</dbReference>
<dbReference type="InterPro" id="IPR003594">
    <property type="entry name" value="HATPase_dom"/>
</dbReference>
<dbReference type="GO" id="GO:0005737">
    <property type="term" value="C:cytoplasm"/>
    <property type="evidence" value="ECO:0007669"/>
    <property type="project" value="InterPro"/>
</dbReference>
<keyword evidence="7" id="KW-0547">Nucleotide-binding</keyword>
<keyword evidence="12" id="KW-0175">Coiled coil</keyword>
<dbReference type="EMBL" id="CP006019">
    <property type="protein sequence ID" value="AIF69315.1"/>
    <property type="molecule type" value="Genomic_DNA"/>
</dbReference>
<dbReference type="CDD" id="cd00088">
    <property type="entry name" value="HPT"/>
    <property type="match status" value="1"/>
</dbReference>
<feature type="modified residue" description="Phosphohistidine" evidence="11">
    <location>
        <position position="53"/>
    </location>
</feature>
<proteinExistence type="predicted"/>
<dbReference type="InterPro" id="IPR002545">
    <property type="entry name" value="CheW-lke_dom"/>
</dbReference>
<dbReference type="InterPro" id="IPR005467">
    <property type="entry name" value="His_kinase_dom"/>
</dbReference>
<dbReference type="SMART" id="SM00387">
    <property type="entry name" value="HATPase_c"/>
    <property type="match status" value="1"/>
</dbReference>
<dbReference type="InterPro" id="IPR004105">
    <property type="entry name" value="CheA-like_dim"/>
</dbReference>
<evidence type="ECO:0000313" key="16">
    <source>
        <dbReference type="EMBL" id="AIF69315.1"/>
    </source>
</evidence>
<dbReference type="CDD" id="cd16916">
    <property type="entry name" value="HATPase_CheA-like"/>
    <property type="match status" value="1"/>
</dbReference>
<gene>
    <name evidence="16" type="ORF">PAP_04520</name>
</gene>
<comment type="catalytic activity">
    <reaction evidence="1">
        <text>ATP + protein L-histidine = ADP + protein N-phospho-L-histidine.</text>
        <dbReference type="EC" id="2.7.13.3"/>
    </reaction>
</comment>
<dbReference type="RefSeq" id="WP_048164883.1">
    <property type="nucleotide sequence ID" value="NZ_CP006019.1"/>
</dbReference>
<evidence type="ECO:0000256" key="7">
    <source>
        <dbReference type="ARBA" id="ARBA00022741"/>
    </source>
</evidence>
<dbReference type="SUPFAM" id="SSF50341">
    <property type="entry name" value="CheW-like"/>
    <property type="match status" value="1"/>
</dbReference>
<evidence type="ECO:0000256" key="12">
    <source>
        <dbReference type="SAM" id="Coils"/>
    </source>
</evidence>
<reference evidence="16 17" key="2">
    <citation type="journal article" date="2015" name="Genome Announc.">
        <title>Complete Genome Sequence of Hyperthermophilic Piezophilic Archaeon Palaeococcus pacificus DY20341T, Isolated from Deep-Sea Hydrothermal Sediments.</title>
        <authorList>
            <person name="Zeng X."/>
            <person name="Jebbar M."/>
            <person name="Shao Z."/>
        </authorList>
    </citation>
    <scope>NUCLEOTIDE SEQUENCE [LARGE SCALE GENOMIC DNA]</scope>
    <source>
        <strain evidence="16 17">DY20341</strain>
    </source>
</reference>
<dbReference type="Pfam" id="PF01627">
    <property type="entry name" value="Hpt"/>
    <property type="match status" value="1"/>
</dbReference>
<evidence type="ECO:0000256" key="8">
    <source>
        <dbReference type="ARBA" id="ARBA00022777"/>
    </source>
</evidence>
<dbReference type="GO" id="GO:0005524">
    <property type="term" value="F:ATP binding"/>
    <property type="evidence" value="ECO:0007669"/>
    <property type="project" value="UniProtKB-KW"/>
</dbReference>
<dbReference type="KEGG" id="ppac:PAP_04520"/>
<dbReference type="InterPro" id="IPR036641">
    <property type="entry name" value="HPT_dom_sf"/>
</dbReference>
<feature type="domain" description="CheW-like" evidence="14">
    <location>
        <begin position="604"/>
        <end position="736"/>
    </location>
</feature>
<dbReference type="AlphaFoldDB" id="A0A075LRF2"/>
<dbReference type="PRINTS" id="PR00344">
    <property type="entry name" value="BCTRLSENSOR"/>
</dbReference>
<dbReference type="InterPro" id="IPR036097">
    <property type="entry name" value="HisK_dim/P_sf"/>
</dbReference>
<feature type="domain" description="HPt" evidence="15">
    <location>
        <begin position="1"/>
        <end position="110"/>
    </location>
</feature>
<keyword evidence="10" id="KW-0902">Two-component regulatory system</keyword>
<dbReference type="Proteomes" id="UP000027981">
    <property type="component" value="Chromosome"/>
</dbReference>
<dbReference type="Pfam" id="PF07194">
    <property type="entry name" value="P2"/>
    <property type="match status" value="2"/>
</dbReference>
<dbReference type="InterPro" id="IPR036890">
    <property type="entry name" value="HATPase_C_sf"/>
</dbReference>
<accession>A0A075LRF2</accession>
<dbReference type="eggNOG" id="arCOG04403">
    <property type="taxonomic scope" value="Archaea"/>
</dbReference>
<dbReference type="SUPFAM" id="SSF47384">
    <property type="entry name" value="Homodimeric domain of signal transducing histidine kinase"/>
    <property type="match status" value="1"/>
</dbReference>
<dbReference type="SMART" id="SM00073">
    <property type="entry name" value="HPT"/>
    <property type="match status" value="1"/>
</dbReference>
<dbReference type="EC" id="2.7.13.3" evidence="2"/>
<dbReference type="Gene3D" id="1.10.287.560">
    <property type="entry name" value="Histidine kinase CheA-like, homodimeric domain"/>
    <property type="match status" value="1"/>
</dbReference>
<dbReference type="Pfam" id="PF02895">
    <property type="entry name" value="H-kinase_dim"/>
    <property type="match status" value="1"/>
</dbReference>
<dbReference type="InterPro" id="IPR004358">
    <property type="entry name" value="Sig_transdc_His_kin-like_C"/>
</dbReference>
<name>A0A075LRF2_9EURY</name>
<dbReference type="PROSITE" id="PS50894">
    <property type="entry name" value="HPT"/>
    <property type="match status" value="1"/>
</dbReference>
<keyword evidence="17" id="KW-1185">Reference proteome</keyword>
<dbReference type="Gene3D" id="3.30.70.1110">
    <property type="entry name" value="Histidine kinase CheA-like, P2 response regulator-binding domain"/>
    <property type="match status" value="2"/>
</dbReference>
<reference evidence="17" key="1">
    <citation type="submission" date="2013-06" db="EMBL/GenBank/DDBJ databases">
        <title>Complete Genome Sequence of Hyperthermophilic Palaeococcus pacificus DY20341T, Isolated from a Deep-Sea Hydrothermal Sediments.</title>
        <authorList>
            <person name="Zeng X."/>
            <person name="Shao Z."/>
        </authorList>
    </citation>
    <scope>NUCLEOTIDE SEQUENCE [LARGE SCALE GENOMIC DNA]</scope>
    <source>
        <strain evidence="17">DY20341</strain>
    </source>
</reference>
<dbReference type="InterPro" id="IPR036061">
    <property type="entry name" value="CheW-like_dom_sf"/>
</dbReference>
<evidence type="ECO:0000256" key="9">
    <source>
        <dbReference type="ARBA" id="ARBA00022840"/>
    </source>
</evidence>
<dbReference type="PANTHER" id="PTHR43395:SF1">
    <property type="entry name" value="CHEMOTAXIS PROTEIN CHEA"/>
    <property type="match status" value="1"/>
</dbReference>
<dbReference type="SUPFAM" id="SSF55052">
    <property type="entry name" value="CheY-binding domain of CheA"/>
    <property type="match status" value="2"/>
</dbReference>
<dbReference type="Gene3D" id="2.30.30.40">
    <property type="entry name" value="SH3 Domains"/>
    <property type="match status" value="1"/>
</dbReference>
<dbReference type="GeneID" id="24842029"/>
<dbReference type="InterPro" id="IPR037006">
    <property type="entry name" value="CheA-like_homodim_sf"/>
</dbReference>
<dbReference type="SMART" id="SM00260">
    <property type="entry name" value="CheW"/>
    <property type="match status" value="1"/>
</dbReference>
<dbReference type="SUPFAM" id="SSF47226">
    <property type="entry name" value="Histidine-containing phosphotransfer domain, HPT domain"/>
    <property type="match status" value="1"/>
</dbReference>
<dbReference type="InterPro" id="IPR035891">
    <property type="entry name" value="CheY-binding_CheA"/>
</dbReference>
<dbReference type="SUPFAM" id="SSF55874">
    <property type="entry name" value="ATPase domain of HSP90 chaperone/DNA topoisomerase II/histidine kinase"/>
    <property type="match status" value="1"/>
</dbReference>
<evidence type="ECO:0000256" key="3">
    <source>
        <dbReference type="ARBA" id="ARBA00021495"/>
    </source>
</evidence>
<evidence type="ECO:0000256" key="11">
    <source>
        <dbReference type="PROSITE-ProRule" id="PRU00110"/>
    </source>
</evidence>
<evidence type="ECO:0000256" key="10">
    <source>
        <dbReference type="ARBA" id="ARBA00023012"/>
    </source>
</evidence>
<dbReference type="Gene3D" id="3.30.565.10">
    <property type="entry name" value="Histidine kinase-like ATPase, C-terminal domain"/>
    <property type="match status" value="1"/>
</dbReference>
<evidence type="ECO:0000259" key="14">
    <source>
        <dbReference type="PROSITE" id="PS50851"/>
    </source>
</evidence>
<keyword evidence="5 11" id="KW-0597">Phosphoprotein</keyword>
<evidence type="ECO:0000256" key="5">
    <source>
        <dbReference type="ARBA" id="ARBA00022553"/>
    </source>
</evidence>
<evidence type="ECO:0000256" key="1">
    <source>
        <dbReference type="ARBA" id="ARBA00000085"/>
    </source>
</evidence>
<evidence type="ECO:0000256" key="4">
    <source>
        <dbReference type="ARBA" id="ARBA00022500"/>
    </source>
</evidence>
<dbReference type="Pfam" id="PF01584">
    <property type="entry name" value="CheW"/>
    <property type="match status" value="1"/>
</dbReference>
<dbReference type="PROSITE" id="PS50851">
    <property type="entry name" value="CHEW"/>
    <property type="match status" value="1"/>
</dbReference>
<protein>
    <recommendedName>
        <fullName evidence="3">Chemotaxis protein CheA</fullName>
        <ecNumber evidence="2">2.7.13.3</ecNumber>
    </recommendedName>
</protein>
<keyword evidence="8" id="KW-0418">Kinase</keyword>
<dbReference type="GO" id="GO:0006935">
    <property type="term" value="P:chemotaxis"/>
    <property type="evidence" value="ECO:0007669"/>
    <property type="project" value="UniProtKB-KW"/>
</dbReference>
<dbReference type="HOGENOM" id="CLU_000650_3_6_2"/>
<dbReference type="CDD" id="cd00731">
    <property type="entry name" value="CheA_reg"/>
    <property type="match status" value="1"/>
</dbReference>
<dbReference type="InterPro" id="IPR008207">
    <property type="entry name" value="Sig_transdc_His_kin_Hpt_dom"/>
</dbReference>
<dbReference type="Gene3D" id="1.20.120.160">
    <property type="entry name" value="HPT domain"/>
    <property type="match status" value="1"/>
</dbReference>
<evidence type="ECO:0000256" key="6">
    <source>
        <dbReference type="ARBA" id="ARBA00022679"/>
    </source>
</evidence>
<feature type="domain" description="Histidine kinase" evidence="13">
    <location>
        <begin position="352"/>
        <end position="602"/>
    </location>
</feature>
<evidence type="ECO:0000256" key="2">
    <source>
        <dbReference type="ARBA" id="ARBA00012438"/>
    </source>
</evidence>
<evidence type="ECO:0000259" key="13">
    <source>
        <dbReference type="PROSITE" id="PS50109"/>
    </source>
</evidence>
<dbReference type="OrthoDB" id="293137at2157"/>
<dbReference type="FunFam" id="3.30.565.10:FF:000016">
    <property type="entry name" value="Chemotaxis protein CheA, putative"/>
    <property type="match status" value="1"/>
</dbReference>
<evidence type="ECO:0000313" key="17">
    <source>
        <dbReference type="Proteomes" id="UP000027981"/>
    </source>
</evidence>
<dbReference type="PANTHER" id="PTHR43395">
    <property type="entry name" value="SENSOR HISTIDINE KINASE CHEA"/>
    <property type="match status" value="1"/>
</dbReference>
<dbReference type="InterPro" id="IPR010808">
    <property type="entry name" value="CheA_P2-bd"/>
</dbReference>
<evidence type="ECO:0000259" key="15">
    <source>
        <dbReference type="PROSITE" id="PS50894"/>
    </source>
</evidence>
<dbReference type="GO" id="GO:0000155">
    <property type="term" value="F:phosphorelay sensor kinase activity"/>
    <property type="evidence" value="ECO:0007669"/>
    <property type="project" value="InterPro"/>
</dbReference>
<keyword evidence="4" id="KW-0145">Chemotaxis</keyword>
<dbReference type="STRING" id="1343739.PAP_04520"/>
<dbReference type="SMART" id="SM01231">
    <property type="entry name" value="H-kinase_dim"/>
    <property type="match status" value="1"/>
</dbReference>
<dbReference type="InterPro" id="IPR037052">
    <property type="entry name" value="CheA-like_P2_sf"/>
</dbReference>